<dbReference type="Proteomes" id="UP000672032">
    <property type="component" value="Chromosome 3"/>
</dbReference>
<evidence type="ECO:0000313" key="1">
    <source>
        <dbReference type="EMBL" id="QSZ33208.1"/>
    </source>
</evidence>
<name>A0A8A3PDM4_9HELO</name>
<proteinExistence type="predicted"/>
<reference evidence="1" key="1">
    <citation type="submission" date="2020-10" db="EMBL/GenBank/DDBJ databases">
        <title>Genome Sequence of Monilinia vaccinii-corymbosi Sheds Light on Mummy Berry Disease Infection of Blueberry and Mating Type.</title>
        <authorList>
            <person name="Yow A.G."/>
            <person name="Zhang Y."/>
            <person name="Bansal K."/>
            <person name="Eacker S.M."/>
            <person name="Sullivan S."/>
            <person name="Liachko I."/>
            <person name="Cubeta M.A."/>
            <person name="Rollins J.A."/>
            <person name="Ashrafi H."/>
        </authorList>
    </citation>
    <scope>NUCLEOTIDE SEQUENCE</scope>
    <source>
        <strain evidence="1">RL-1</strain>
    </source>
</reference>
<evidence type="ECO:0000313" key="2">
    <source>
        <dbReference type="Proteomes" id="UP000672032"/>
    </source>
</evidence>
<organism evidence="1 2">
    <name type="scientific">Monilinia vaccinii-corymbosi</name>
    <dbReference type="NCBI Taxonomy" id="61207"/>
    <lineage>
        <taxon>Eukaryota</taxon>
        <taxon>Fungi</taxon>
        <taxon>Dikarya</taxon>
        <taxon>Ascomycota</taxon>
        <taxon>Pezizomycotina</taxon>
        <taxon>Leotiomycetes</taxon>
        <taxon>Helotiales</taxon>
        <taxon>Sclerotiniaceae</taxon>
        <taxon>Monilinia</taxon>
    </lineage>
</organism>
<sequence length="73" mass="8349">MVVYFHVPLTGMGFGFCKREKRLRKLWLASQYNVDEGKMKEGVASMSENVCFSEGSSRVHPGETIDQGYDWVK</sequence>
<gene>
    <name evidence="1" type="ORF">DSL72_002794</name>
</gene>
<dbReference type="EMBL" id="CP063407">
    <property type="protein sequence ID" value="QSZ33208.1"/>
    <property type="molecule type" value="Genomic_DNA"/>
</dbReference>
<accession>A0A8A3PDM4</accession>
<dbReference type="AlphaFoldDB" id="A0A8A3PDM4"/>
<keyword evidence="2" id="KW-1185">Reference proteome</keyword>
<protein>
    <submittedName>
        <fullName evidence="1">Uncharacterized protein</fullName>
    </submittedName>
</protein>